<keyword evidence="3" id="KW-1185">Reference proteome</keyword>
<feature type="region of interest" description="Disordered" evidence="1">
    <location>
        <begin position="27"/>
        <end position="46"/>
    </location>
</feature>
<accession>A0A5B7IDN8</accession>
<reference evidence="2 3" key="1">
    <citation type="submission" date="2019-05" db="EMBL/GenBank/DDBJ databases">
        <title>Another draft genome of Portunus trituberculatus and its Hox gene families provides insights of decapod evolution.</title>
        <authorList>
            <person name="Jeong J.-H."/>
            <person name="Song I."/>
            <person name="Kim S."/>
            <person name="Choi T."/>
            <person name="Kim D."/>
            <person name="Ryu S."/>
            <person name="Kim W."/>
        </authorList>
    </citation>
    <scope>NUCLEOTIDE SEQUENCE [LARGE SCALE GENOMIC DNA]</scope>
    <source>
        <tissue evidence="2">Muscle</tissue>
    </source>
</reference>
<sequence>MERLCSDLRVMTHLTWDQVPAQETLSSLSTMPKSVPEREKKISSVF</sequence>
<protein>
    <submittedName>
        <fullName evidence="2">Uncharacterized protein</fullName>
    </submittedName>
</protein>
<evidence type="ECO:0000313" key="3">
    <source>
        <dbReference type="Proteomes" id="UP000324222"/>
    </source>
</evidence>
<gene>
    <name evidence="2" type="ORF">E2C01_073322</name>
</gene>
<comment type="caution">
    <text evidence="2">The sequence shown here is derived from an EMBL/GenBank/DDBJ whole genome shotgun (WGS) entry which is preliminary data.</text>
</comment>
<dbReference type="EMBL" id="VSRR010049459">
    <property type="protein sequence ID" value="MPC78824.1"/>
    <property type="molecule type" value="Genomic_DNA"/>
</dbReference>
<evidence type="ECO:0000313" key="2">
    <source>
        <dbReference type="EMBL" id="MPC78824.1"/>
    </source>
</evidence>
<dbReference type="Proteomes" id="UP000324222">
    <property type="component" value="Unassembled WGS sequence"/>
</dbReference>
<name>A0A5B7IDN8_PORTR</name>
<organism evidence="2 3">
    <name type="scientific">Portunus trituberculatus</name>
    <name type="common">Swimming crab</name>
    <name type="synonym">Neptunus trituberculatus</name>
    <dbReference type="NCBI Taxonomy" id="210409"/>
    <lineage>
        <taxon>Eukaryota</taxon>
        <taxon>Metazoa</taxon>
        <taxon>Ecdysozoa</taxon>
        <taxon>Arthropoda</taxon>
        <taxon>Crustacea</taxon>
        <taxon>Multicrustacea</taxon>
        <taxon>Malacostraca</taxon>
        <taxon>Eumalacostraca</taxon>
        <taxon>Eucarida</taxon>
        <taxon>Decapoda</taxon>
        <taxon>Pleocyemata</taxon>
        <taxon>Brachyura</taxon>
        <taxon>Eubrachyura</taxon>
        <taxon>Portunoidea</taxon>
        <taxon>Portunidae</taxon>
        <taxon>Portuninae</taxon>
        <taxon>Portunus</taxon>
    </lineage>
</organism>
<dbReference type="AlphaFoldDB" id="A0A5B7IDN8"/>
<evidence type="ECO:0000256" key="1">
    <source>
        <dbReference type="SAM" id="MobiDB-lite"/>
    </source>
</evidence>
<proteinExistence type="predicted"/>
<feature type="compositionally biased region" description="Basic and acidic residues" evidence="1">
    <location>
        <begin position="35"/>
        <end position="46"/>
    </location>
</feature>